<dbReference type="EMBL" id="WIUZ02000010">
    <property type="protein sequence ID" value="KAF9783418.1"/>
    <property type="molecule type" value="Genomic_DNA"/>
</dbReference>
<dbReference type="Proteomes" id="UP000736335">
    <property type="component" value="Unassembled WGS sequence"/>
</dbReference>
<sequence>MDEPQAPVLSKDGHPTQSDAWSLDASSVLESTPQPKRRFPLSRETSARSTTPSVVREEMHVPVDNASESEYHFAYRYGDNGRRMPPPTVTDLPLRDDFDAITVADKSVLNRASWKDETGSAYDAFDYMTRCRSAPKDSLVRSSSSMTVQKSSRQEGRRPSTAKPLNADRGSDAGRKRFGGTPKFGQRELVEERILEDGPTRTISVWREQVATNTTKERVPQIHIPVPTNGQRHRRTRSDAGGQTFGIPVSTRLMDGREIINRARNMSIDRGSPVPSSPLKKSFNAQSNDLLESTPQQSPRKVPRTLPGGSSRAASPVLSRKPGRVQATGGGSLSGTSSGSSTLELLLASCQPSLLHLTESLQELGIQREEHLRALAKMHEETRDREVKEEALKKGVTVIEWAIFLDKLIALYSYDDMYVD</sequence>
<feature type="region of interest" description="Disordered" evidence="1">
    <location>
        <begin position="264"/>
        <end position="336"/>
    </location>
</feature>
<protein>
    <submittedName>
        <fullName evidence="2">Uncharacterized protein</fullName>
    </submittedName>
</protein>
<accession>A0A9P6HEB7</accession>
<evidence type="ECO:0000256" key="1">
    <source>
        <dbReference type="SAM" id="MobiDB-lite"/>
    </source>
</evidence>
<comment type="caution">
    <text evidence="2">The sequence shown here is derived from an EMBL/GenBank/DDBJ whole genome shotgun (WGS) entry which is preliminary data.</text>
</comment>
<evidence type="ECO:0000313" key="3">
    <source>
        <dbReference type="Proteomes" id="UP000736335"/>
    </source>
</evidence>
<organism evidence="2 3">
    <name type="scientific">Thelephora terrestris</name>
    <dbReference type="NCBI Taxonomy" id="56493"/>
    <lineage>
        <taxon>Eukaryota</taxon>
        <taxon>Fungi</taxon>
        <taxon>Dikarya</taxon>
        <taxon>Basidiomycota</taxon>
        <taxon>Agaricomycotina</taxon>
        <taxon>Agaricomycetes</taxon>
        <taxon>Thelephorales</taxon>
        <taxon>Thelephoraceae</taxon>
        <taxon>Thelephora</taxon>
    </lineage>
</organism>
<feature type="compositionally biased region" description="Polar residues" evidence="1">
    <location>
        <begin position="283"/>
        <end position="299"/>
    </location>
</feature>
<evidence type="ECO:0000313" key="2">
    <source>
        <dbReference type="EMBL" id="KAF9783418.1"/>
    </source>
</evidence>
<feature type="compositionally biased region" description="Polar residues" evidence="1">
    <location>
        <begin position="15"/>
        <end position="34"/>
    </location>
</feature>
<feature type="compositionally biased region" description="Polar residues" evidence="1">
    <location>
        <begin position="140"/>
        <end position="151"/>
    </location>
</feature>
<reference evidence="2" key="2">
    <citation type="submission" date="2020-11" db="EMBL/GenBank/DDBJ databases">
        <authorList>
            <consortium name="DOE Joint Genome Institute"/>
            <person name="Kuo A."/>
            <person name="Miyauchi S."/>
            <person name="Kiss E."/>
            <person name="Drula E."/>
            <person name="Kohler A."/>
            <person name="Sanchez-Garcia M."/>
            <person name="Andreopoulos B."/>
            <person name="Barry K.W."/>
            <person name="Bonito G."/>
            <person name="Buee M."/>
            <person name="Carver A."/>
            <person name="Chen C."/>
            <person name="Cichocki N."/>
            <person name="Clum A."/>
            <person name="Culley D."/>
            <person name="Crous P.W."/>
            <person name="Fauchery L."/>
            <person name="Girlanda M."/>
            <person name="Hayes R."/>
            <person name="Keri Z."/>
            <person name="Labutti K."/>
            <person name="Lipzen A."/>
            <person name="Lombard V."/>
            <person name="Magnuson J."/>
            <person name="Maillard F."/>
            <person name="Morin E."/>
            <person name="Murat C."/>
            <person name="Nolan M."/>
            <person name="Ohm R."/>
            <person name="Pangilinan J."/>
            <person name="Pereira M."/>
            <person name="Perotto S."/>
            <person name="Peter M."/>
            <person name="Riley R."/>
            <person name="Sitrit Y."/>
            <person name="Stielow B."/>
            <person name="Szollosi G."/>
            <person name="Zifcakova L."/>
            <person name="Stursova M."/>
            <person name="Spatafora J.W."/>
            <person name="Tedersoo L."/>
            <person name="Vaario L.-M."/>
            <person name="Yamada A."/>
            <person name="Yan M."/>
            <person name="Wang P."/>
            <person name="Xu J."/>
            <person name="Bruns T."/>
            <person name="Baldrian P."/>
            <person name="Vilgalys R."/>
            <person name="Henrissat B."/>
            <person name="Grigoriev I.V."/>
            <person name="Hibbett D."/>
            <person name="Nagy L.G."/>
            <person name="Martin F.M."/>
        </authorList>
    </citation>
    <scope>NUCLEOTIDE SEQUENCE</scope>
    <source>
        <strain evidence="2">UH-Tt-Lm1</strain>
    </source>
</reference>
<feature type="region of interest" description="Disordered" evidence="1">
    <location>
        <begin position="226"/>
        <end position="248"/>
    </location>
</feature>
<keyword evidence="3" id="KW-1185">Reference proteome</keyword>
<dbReference type="OrthoDB" id="2989516at2759"/>
<dbReference type="AlphaFoldDB" id="A0A9P6HEB7"/>
<name>A0A9P6HEB7_9AGAM</name>
<gene>
    <name evidence="2" type="ORF">BJ322DRAFT_1070695</name>
</gene>
<feature type="compositionally biased region" description="Polar residues" evidence="1">
    <location>
        <begin position="43"/>
        <end position="53"/>
    </location>
</feature>
<feature type="region of interest" description="Disordered" evidence="1">
    <location>
        <begin position="1"/>
        <end position="55"/>
    </location>
</feature>
<reference evidence="2" key="1">
    <citation type="journal article" date="2020" name="Nat. Commun.">
        <title>Large-scale genome sequencing of mycorrhizal fungi provides insights into the early evolution of symbiotic traits.</title>
        <authorList>
            <person name="Miyauchi S."/>
            <person name="Kiss E."/>
            <person name="Kuo A."/>
            <person name="Drula E."/>
            <person name="Kohler A."/>
            <person name="Sanchez-Garcia M."/>
            <person name="Morin E."/>
            <person name="Andreopoulos B."/>
            <person name="Barry K.W."/>
            <person name="Bonito G."/>
            <person name="Buee M."/>
            <person name="Carver A."/>
            <person name="Chen C."/>
            <person name="Cichocki N."/>
            <person name="Clum A."/>
            <person name="Culley D."/>
            <person name="Crous P.W."/>
            <person name="Fauchery L."/>
            <person name="Girlanda M."/>
            <person name="Hayes R.D."/>
            <person name="Keri Z."/>
            <person name="LaButti K."/>
            <person name="Lipzen A."/>
            <person name="Lombard V."/>
            <person name="Magnuson J."/>
            <person name="Maillard F."/>
            <person name="Murat C."/>
            <person name="Nolan M."/>
            <person name="Ohm R.A."/>
            <person name="Pangilinan J."/>
            <person name="Pereira M.F."/>
            <person name="Perotto S."/>
            <person name="Peter M."/>
            <person name="Pfister S."/>
            <person name="Riley R."/>
            <person name="Sitrit Y."/>
            <person name="Stielow J.B."/>
            <person name="Szollosi G."/>
            <person name="Zifcakova L."/>
            <person name="Stursova M."/>
            <person name="Spatafora J.W."/>
            <person name="Tedersoo L."/>
            <person name="Vaario L.M."/>
            <person name="Yamada A."/>
            <person name="Yan M."/>
            <person name="Wang P."/>
            <person name="Xu J."/>
            <person name="Bruns T."/>
            <person name="Baldrian P."/>
            <person name="Vilgalys R."/>
            <person name="Dunand C."/>
            <person name="Henrissat B."/>
            <person name="Grigoriev I.V."/>
            <person name="Hibbett D."/>
            <person name="Nagy L.G."/>
            <person name="Martin F.M."/>
        </authorList>
    </citation>
    <scope>NUCLEOTIDE SEQUENCE</scope>
    <source>
        <strain evidence="2">UH-Tt-Lm1</strain>
    </source>
</reference>
<proteinExistence type="predicted"/>
<feature type="region of interest" description="Disordered" evidence="1">
    <location>
        <begin position="135"/>
        <end position="185"/>
    </location>
</feature>